<evidence type="ECO:0000313" key="3">
    <source>
        <dbReference type="Proteomes" id="UP000053259"/>
    </source>
</evidence>
<dbReference type="Proteomes" id="UP000053259">
    <property type="component" value="Unassembled WGS sequence"/>
</dbReference>
<sequence length="206" mass="22525">MTDATVTTRIALFSSAAQLKREGEADLADIREAKWRVRWTTENRTACETSKSSESQGHIYLYLKSAHTYTSTLTEKRKKKQEQEQNKHGHFFATTDGSASREEWLRTRTSRAEYAKGAATARLPQPTVVCPAETATANDFLQEAMGSATGSRERKDSGAEAKRHAVDAMKAASAERNPQKDGYGRAEEVAGKVTGCTGMQSEGGGE</sequence>
<accession>A0A0D2A2W6</accession>
<dbReference type="HOGENOM" id="CLU_1332835_0_0_1"/>
<feature type="compositionally biased region" description="Basic and acidic residues" evidence="1">
    <location>
        <begin position="177"/>
        <end position="186"/>
    </location>
</feature>
<evidence type="ECO:0000313" key="2">
    <source>
        <dbReference type="EMBL" id="KIW00725.1"/>
    </source>
</evidence>
<dbReference type="AlphaFoldDB" id="A0A0D2A2W6"/>
<dbReference type="GeneID" id="27315683"/>
<proteinExistence type="predicted"/>
<keyword evidence="3" id="KW-1185">Reference proteome</keyword>
<dbReference type="EMBL" id="KN847560">
    <property type="protein sequence ID" value="KIW00725.1"/>
    <property type="molecule type" value="Genomic_DNA"/>
</dbReference>
<dbReference type="OrthoDB" id="9999611at2759"/>
<dbReference type="VEuPathDB" id="FungiDB:PV09_07710"/>
<gene>
    <name evidence="2" type="ORF">PV09_07710</name>
</gene>
<protein>
    <submittedName>
        <fullName evidence="2">Uncharacterized protein</fullName>
    </submittedName>
</protein>
<name>A0A0D2A2W6_9PEZI</name>
<feature type="region of interest" description="Disordered" evidence="1">
    <location>
        <begin position="73"/>
        <end position="102"/>
    </location>
</feature>
<reference evidence="2 3" key="1">
    <citation type="submission" date="2015-01" db="EMBL/GenBank/DDBJ databases">
        <title>The Genome Sequence of Ochroconis gallopava CBS43764.</title>
        <authorList>
            <consortium name="The Broad Institute Genomics Platform"/>
            <person name="Cuomo C."/>
            <person name="de Hoog S."/>
            <person name="Gorbushina A."/>
            <person name="Stielow B."/>
            <person name="Teixiera M."/>
            <person name="Abouelleil A."/>
            <person name="Chapman S.B."/>
            <person name="Priest M."/>
            <person name="Young S.K."/>
            <person name="Wortman J."/>
            <person name="Nusbaum C."/>
            <person name="Birren B."/>
        </authorList>
    </citation>
    <scope>NUCLEOTIDE SEQUENCE [LARGE SCALE GENOMIC DNA]</scope>
    <source>
        <strain evidence="2 3">CBS 43764</strain>
    </source>
</reference>
<dbReference type="InParanoid" id="A0A0D2A2W6"/>
<feature type="region of interest" description="Disordered" evidence="1">
    <location>
        <begin position="146"/>
        <end position="186"/>
    </location>
</feature>
<feature type="compositionally biased region" description="Basic and acidic residues" evidence="1">
    <location>
        <begin position="151"/>
        <end position="167"/>
    </location>
</feature>
<dbReference type="RefSeq" id="XP_016210594.1">
    <property type="nucleotide sequence ID" value="XM_016361515.1"/>
</dbReference>
<organism evidence="2 3">
    <name type="scientific">Verruconis gallopava</name>
    <dbReference type="NCBI Taxonomy" id="253628"/>
    <lineage>
        <taxon>Eukaryota</taxon>
        <taxon>Fungi</taxon>
        <taxon>Dikarya</taxon>
        <taxon>Ascomycota</taxon>
        <taxon>Pezizomycotina</taxon>
        <taxon>Dothideomycetes</taxon>
        <taxon>Pleosporomycetidae</taxon>
        <taxon>Venturiales</taxon>
        <taxon>Sympoventuriaceae</taxon>
        <taxon>Verruconis</taxon>
    </lineage>
</organism>
<evidence type="ECO:0000256" key="1">
    <source>
        <dbReference type="SAM" id="MobiDB-lite"/>
    </source>
</evidence>